<sequence>MEYYDPKPGEFVNGVLVSGSENKLDVCFVFRRELFKGGLTGTDIALMRADKQKEKEAKEKQDKEYGNELMDGDSAEEETRCARIANVVAGQVRKELMVSEKRIIGAIDGKVESALRRFSFEKKIRDIESAVSMFKEIEERVNSNVSDAVEGMQDNVIRAIHDFLRNPIASYPTGPSDVGNGSPRVSTSDDSKSDDMSSPPHNSVGDKSNDGGARGMSAETDAPIPKGMHTSSPSEAHNPENVTSLTDVGSPAPVVHTQTEQEPVGQEQQNLDFPPCASSPNCPNEAVRKVLEDLNADMDVSKNAKLAALRPGSGAHEAGTSSINEGEDKVEDPSFSLGVMQDRTSAAVVEALSVGYVLPTDNARADANEARKRKRARGPASGYEDFQCDLKIGVSYTIIPDIDRCFEGLAEELNPLKFIVIGGSHTISTREFLDIAHRKHQMIPKVMDVLMGYIGSQLGLSAPALAVFDSTLPPSIMKSYSRFVKAAVKDSHKVKFGEEVLG</sequence>
<feature type="region of interest" description="Disordered" evidence="1">
    <location>
        <begin position="307"/>
        <end position="333"/>
    </location>
</feature>
<accession>A0A8X7SJF5</accession>
<proteinExistence type="predicted"/>
<organism evidence="2 3">
    <name type="scientific">Brassica carinata</name>
    <name type="common">Ethiopian mustard</name>
    <name type="synonym">Abyssinian cabbage</name>
    <dbReference type="NCBI Taxonomy" id="52824"/>
    <lineage>
        <taxon>Eukaryota</taxon>
        <taxon>Viridiplantae</taxon>
        <taxon>Streptophyta</taxon>
        <taxon>Embryophyta</taxon>
        <taxon>Tracheophyta</taxon>
        <taxon>Spermatophyta</taxon>
        <taxon>Magnoliopsida</taxon>
        <taxon>eudicotyledons</taxon>
        <taxon>Gunneridae</taxon>
        <taxon>Pentapetalae</taxon>
        <taxon>rosids</taxon>
        <taxon>malvids</taxon>
        <taxon>Brassicales</taxon>
        <taxon>Brassicaceae</taxon>
        <taxon>Brassiceae</taxon>
        <taxon>Brassica</taxon>
    </lineage>
</organism>
<feature type="compositionally biased region" description="Basic and acidic residues" evidence="1">
    <location>
        <begin position="55"/>
        <end position="66"/>
    </location>
</feature>
<comment type="caution">
    <text evidence="2">The sequence shown here is derived from an EMBL/GenBank/DDBJ whole genome shotgun (WGS) entry which is preliminary data.</text>
</comment>
<evidence type="ECO:0000313" key="2">
    <source>
        <dbReference type="EMBL" id="KAG2307468.1"/>
    </source>
</evidence>
<feature type="compositionally biased region" description="Polar residues" evidence="1">
    <location>
        <begin position="229"/>
        <end position="247"/>
    </location>
</feature>
<feature type="compositionally biased region" description="Polar residues" evidence="1">
    <location>
        <begin position="256"/>
        <end position="271"/>
    </location>
</feature>
<protein>
    <submittedName>
        <fullName evidence="2">Uncharacterized protein</fullName>
    </submittedName>
</protein>
<keyword evidence="3" id="KW-1185">Reference proteome</keyword>
<feature type="region of interest" description="Disordered" evidence="1">
    <location>
        <begin position="171"/>
        <end position="280"/>
    </location>
</feature>
<evidence type="ECO:0000256" key="1">
    <source>
        <dbReference type="SAM" id="MobiDB-lite"/>
    </source>
</evidence>
<evidence type="ECO:0000313" key="3">
    <source>
        <dbReference type="Proteomes" id="UP000886595"/>
    </source>
</evidence>
<name>A0A8X7SJF5_BRACI</name>
<reference evidence="2 3" key="1">
    <citation type="submission" date="2020-02" db="EMBL/GenBank/DDBJ databases">
        <authorList>
            <person name="Ma Q."/>
            <person name="Huang Y."/>
            <person name="Song X."/>
            <person name="Pei D."/>
        </authorList>
    </citation>
    <scope>NUCLEOTIDE SEQUENCE [LARGE SCALE GENOMIC DNA]</scope>
    <source>
        <strain evidence="2">Sxm20200214</strain>
        <tissue evidence="2">Leaf</tissue>
    </source>
</reference>
<gene>
    <name evidence="2" type="ORF">Bca52824_027216</name>
</gene>
<feature type="region of interest" description="Disordered" evidence="1">
    <location>
        <begin position="55"/>
        <end position="74"/>
    </location>
</feature>
<dbReference type="EMBL" id="JAAMPC010000006">
    <property type="protein sequence ID" value="KAG2307468.1"/>
    <property type="molecule type" value="Genomic_DNA"/>
</dbReference>
<dbReference type="Proteomes" id="UP000886595">
    <property type="component" value="Unassembled WGS sequence"/>
</dbReference>
<dbReference type="AlphaFoldDB" id="A0A8X7SJF5"/>